<dbReference type="SUPFAM" id="SSF51735">
    <property type="entry name" value="NAD(P)-binding Rossmann-fold domains"/>
    <property type="match status" value="1"/>
</dbReference>
<gene>
    <name evidence="3" type="ORF">J9259_00115</name>
    <name evidence="4" type="ORF">KIY12_00130</name>
</gene>
<dbReference type="EMBL" id="JAGVSJ010000001">
    <property type="protein sequence ID" value="MBX8630919.1"/>
    <property type="molecule type" value="Genomic_DNA"/>
</dbReference>
<reference evidence="3" key="1">
    <citation type="submission" date="2021-04" db="EMBL/GenBank/DDBJ databases">
        <title>Genomic insights into ecological role and evolution of a novel Thermoplasmata order Candidatus Sysuiplasmatales.</title>
        <authorList>
            <person name="Yuan Y."/>
        </authorList>
    </citation>
    <scope>NUCLEOTIDE SEQUENCE</scope>
    <source>
        <strain evidence="4">TUT19-bin139</strain>
        <strain evidence="3">YP2-bin.285</strain>
    </source>
</reference>
<dbReference type="Gene3D" id="3.40.50.720">
    <property type="entry name" value="NAD(P)-binding Rossmann-like Domain"/>
    <property type="match status" value="1"/>
</dbReference>
<accession>A0A8J7YII7</accession>
<protein>
    <submittedName>
        <fullName evidence="3">NAD-dependent epimerase/dehydratase family protein</fullName>
    </submittedName>
</protein>
<dbReference type="AlphaFoldDB" id="A0A8J7YII7"/>
<dbReference type="Proteomes" id="UP000716004">
    <property type="component" value="Unassembled WGS sequence"/>
</dbReference>
<evidence type="ECO:0000313" key="3">
    <source>
        <dbReference type="EMBL" id="MBX8630919.1"/>
    </source>
</evidence>
<organism evidence="3 5">
    <name type="scientific">Candidatus Sysuiplasma superficiale</name>
    <dbReference type="NCBI Taxonomy" id="2823368"/>
    <lineage>
        <taxon>Archaea</taxon>
        <taxon>Methanobacteriati</taxon>
        <taxon>Thermoplasmatota</taxon>
        <taxon>Thermoplasmata</taxon>
        <taxon>Candidatus Sysuiplasmatales</taxon>
        <taxon>Candidatus Sysuiplasmataceae</taxon>
        <taxon>Candidatus Sysuiplasma</taxon>
    </lineage>
</organism>
<dbReference type="Proteomes" id="UP000750197">
    <property type="component" value="Unassembled WGS sequence"/>
</dbReference>
<dbReference type="InterPro" id="IPR036291">
    <property type="entry name" value="NAD(P)-bd_dom_sf"/>
</dbReference>
<dbReference type="InterPro" id="IPR001509">
    <property type="entry name" value="Epimerase_deHydtase"/>
</dbReference>
<dbReference type="EMBL" id="JAHEAC010000001">
    <property type="protein sequence ID" value="MBX8643130.1"/>
    <property type="molecule type" value="Genomic_DNA"/>
</dbReference>
<name>A0A8J7YII7_9ARCH</name>
<evidence type="ECO:0000313" key="4">
    <source>
        <dbReference type="EMBL" id="MBX8643130.1"/>
    </source>
</evidence>
<dbReference type="Pfam" id="PF01370">
    <property type="entry name" value="Epimerase"/>
    <property type="match status" value="1"/>
</dbReference>
<feature type="domain" description="NAD-dependent epimerase/dehydratase" evidence="2">
    <location>
        <begin position="6"/>
        <end position="238"/>
    </location>
</feature>
<sequence>MKGKNILITGGAGFIGSNLAEYLAAENHVHILDNFSAVDDRFIRHLAESGSVRVIRGDITIERDLSALDRYDIVFHLAADSDVRGGSERPQFDFKVNAEGTLNLLEYMRRKDIGEIAFASSSTVYGEATKIPTDEDYGPYLPISSYGASKMAAEGFISAYSHYYGIRGTIFRFANIVGRNSTHGVIYDFIRKLQKDRKHLEILGDGTQRKSYLHVSDCVQSMAYVHERSSRTDIFNLGNPGTTSVMRIAQTVVEKMKLGDVQFVFKGGFEGRGWKGDVKFAELGIGKLTSTGWKNRYGSDEAVSVATEEMLPQILGN</sequence>
<dbReference type="PANTHER" id="PTHR43000">
    <property type="entry name" value="DTDP-D-GLUCOSE 4,6-DEHYDRATASE-RELATED"/>
    <property type="match status" value="1"/>
</dbReference>
<dbReference type="Gene3D" id="3.90.25.10">
    <property type="entry name" value="UDP-galactose 4-epimerase, domain 1"/>
    <property type="match status" value="1"/>
</dbReference>
<comment type="caution">
    <text evidence="3">The sequence shown here is derived from an EMBL/GenBank/DDBJ whole genome shotgun (WGS) entry which is preliminary data.</text>
</comment>
<evidence type="ECO:0000313" key="5">
    <source>
        <dbReference type="Proteomes" id="UP000716004"/>
    </source>
</evidence>
<comment type="similarity">
    <text evidence="1">Belongs to the NAD(P)-dependent epimerase/dehydratase family.</text>
</comment>
<proteinExistence type="inferred from homology"/>
<evidence type="ECO:0000256" key="1">
    <source>
        <dbReference type="ARBA" id="ARBA00007637"/>
    </source>
</evidence>
<evidence type="ECO:0000259" key="2">
    <source>
        <dbReference type="Pfam" id="PF01370"/>
    </source>
</evidence>